<keyword evidence="1" id="KW-0238">DNA-binding</keyword>
<evidence type="ECO:0000256" key="1">
    <source>
        <dbReference type="ARBA" id="ARBA00023125"/>
    </source>
</evidence>
<dbReference type="Pfam" id="PF07282">
    <property type="entry name" value="Cas12f1-like_TNB"/>
    <property type="match status" value="1"/>
</dbReference>
<dbReference type="InterPro" id="IPR010095">
    <property type="entry name" value="Cas12f1-like_TNB"/>
</dbReference>
<feature type="domain" description="Cas12f1-like TNB" evidence="2">
    <location>
        <begin position="38"/>
        <end position="104"/>
    </location>
</feature>
<dbReference type="RefSeq" id="WP_303737014.1">
    <property type="nucleotide sequence ID" value="NZ_SUTE01000047.1"/>
</dbReference>
<feature type="non-terminal residue" evidence="3">
    <location>
        <position position="1"/>
    </location>
</feature>
<dbReference type="EMBL" id="SUTE01000047">
    <property type="protein sequence ID" value="MBE6505365.1"/>
    <property type="molecule type" value="Genomic_DNA"/>
</dbReference>
<sequence>LSKNLVKKFDIISMENLNIKGMFQNKKWSSKLQKISLYKLLQMIKYKAQWYGKNFIQINRYSPSSQQCNNCGYQKKNLKLEHREWTCPECGTKHHRDINAAKNILTEGIRIIS</sequence>
<dbReference type="NCBIfam" id="TIGR01766">
    <property type="entry name" value="IS200/IS605 family accessory protein TnpB-like domain"/>
    <property type="match status" value="1"/>
</dbReference>
<protein>
    <submittedName>
        <fullName evidence="3">Transposase</fullName>
    </submittedName>
</protein>
<evidence type="ECO:0000259" key="2">
    <source>
        <dbReference type="Pfam" id="PF07282"/>
    </source>
</evidence>
<name>A0A8T3VFX2_9EURY</name>
<gene>
    <name evidence="3" type="ORF">E7Z73_06450</name>
</gene>
<dbReference type="GO" id="GO:0003677">
    <property type="term" value="F:DNA binding"/>
    <property type="evidence" value="ECO:0007669"/>
    <property type="project" value="UniProtKB-KW"/>
</dbReference>
<organism evidence="3 4">
    <name type="scientific">Methanobrevibacter millerae</name>
    <dbReference type="NCBI Taxonomy" id="230361"/>
    <lineage>
        <taxon>Archaea</taxon>
        <taxon>Methanobacteriati</taxon>
        <taxon>Methanobacteriota</taxon>
        <taxon>Methanomada group</taxon>
        <taxon>Methanobacteria</taxon>
        <taxon>Methanobacteriales</taxon>
        <taxon>Methanobacteriaceae</taxon>
        <taxon>Methanobrevibacter</taxon>
    </lineage>
</organism>
<accession>A0A8T3VFX2</accession>
<dbReference type="AlphaFoldDB" id="A0A8T3VFX2"/>
<reference evidence="3" key="1">
    <citation type="submission" date="2019-04" db="EMBL/GenBank/DDBJ databases">
        <title>Evolution of Biomass-Degrading Anaerobic Consortia Revealed by Metagenomics.</title>
        <authorList>
            <person name="Peng X."/>
        </authorList>
    </citation>
    <scope>NUCLEOTIDE SEQUENCE</scope>
    <source>
        <strain evidence="3">SIG12</strain>
    </source>
</reference>
<evidence type="ECO:0000313" key="3">
    <source>
        <dbReference type="EMBL" id="MBE6505365.1"/>
    </source>
</evidence>
<evidence type="ECO:0000313" key="4">
    <source>
        <dbReference type="Proteomes" id="UP000762703"/>
    </source>
</evidence>
<comment type="caution">
    <text evidence="3">The sequence shown here is derived from an EMBL/GenBank/DDBJ whole genome shotgun (WGS) entry which is preliminary data.</text>
</comment>
<proteinExistence type="predicted"/>
<dbReference type="NCBIfam" id="NF040570">
    <property type="entry name" value="guided_TnpB"/>
    <property type="match status" value="1"/>
</dbReference>
<dbReference type="Proteomes" id="UP000762703">
    <property type="component" value="Unassembled WGS sequence"/>
</dbReference>